<dbReference type="InterPro" id="IPR036291">
    <property type="entry name" value="NAD(P)-bd_dom_sf"/>
</dbReference>
<dbReference type="PANTHER" id="PTHR44196">
    <property type="entry name" value="DEHYDROGENASE/REDUCTASE SDR FAMILY MEMBER 7B"/>
    <property type="match status" value="1"/>
</dbReference>
<gene>
    <name evidence="3" type="ORF">L1785_20095</name>
</gene>
<dbReference type="PRINTS" id="PR00081">
    <property type="entry name" value="GDHRDH"/>
</dbReference>
<dbReference type="RefSeq" id="WP_236091086.1">
    <property type="nucleotide sequence ID" value="NZ_JAKGSG010000057.1"/>
</dbReference>
<dbReference type="InterPro" id="IPR020904">
    <property type="entry name" value="Sc_DH/Rdtase_CS"/>
</dbReference>
<evidence type="ECO:0000256" key="2">
    <source>
        <dbReference type="ARBA" id="ARBA00023002"/>
    </source>
</evidence>
<dbReference type="AlphaFoldDB" id="A0AA41QIB5"/>
<dbReference type="SUPFAM" id="SSF51735">
    <property type="entry name" value="NAD(P)-binding Rossmann-fold domains"/>
    <property type="match status" value="1"/>
</dbReference>
<evidence type="ECO:0000256" key="1">
    <source>
        <dbReference type="ARBA" id="ARBA00006484"/>
    </source>
</evidence>
<dbReference type="Proteomes" id="UP001165405">
    <property type="component" value="Unassembled WGS sequence"/>
</dbReference>
<organism evidence="3 4">
    <name type="scientific">Antribacter soli</name>
    <dbReference type="NCBI Taxonomy" id="2910976"/>
    <lineage>
        <taxon>Bacteria</taxon>
        <taxon>Bacillati</taxon>
        <taxon>Actinomycetota</taxon>
        <taxon>Actinomycetes</taxon>
        <taxon>Micrococcales</taxon>
        <taxon>Promicromonosporaceae</taxon>
        <taxon>Antribacter</taxon>
    </lineage>
</organism>
<dbReference type="GO" id="GO:0016020">
    <property type="term" value="C:membrane"/>
    <property type="evidence" value="ECO:0007669"/>
    <property type="project" value="TreeGrafter"/>
</dbReference>
<dbReference type="Pfam" id="PF00106">
    <property type="entry name" value="adh_short"/>
    <property type="match status" value="1"/>
</dbReference>
<evidence type="ECO:0000313" key="3">
    <source>
        <dbReference type="EMBL" id="MCF4123275.1"/>
    </source>
</evidence>
<dbReference type="InterPro" id="IPR002347">
    <property type="entry name" value="SDR_fam"/>
</dbReference>
<proteinExistence type="inferred from homology"/>
<comment type="caution">
    <text evidence="3">The sequence shown here is derived from an EMBL/GenBank/DDBJ whole genome shotgun (WGS) entry which is preliminary data.</text>
</comment>
<dbReference type="CDD" id="cd05233">
    <property type="entry name" value="SDR_c"/>
    <property type="match status" value="1"/>
</dbReference>
<comment type="similarity">
    <text evidence="1">Belongs to the short-chain dehydrogenases/reductases (SDR) family.</text>
</comment>
<evidence type="ECO:0000313" key="4">
    <source>
        <dbReference type="Proteomes" id="UP001165405"/>
    </source>
</evidence>
<dbReference type="Gene3D" id="3.40.50.720">
    <property type="entry name" value="NAD(P)-binding Rossmann-like Domain"/>
    <property type="match status" value="1"/>
</dbReference>
<keyword evidence="2" id="KW-0560">Oxidoreductase</keyword>
<reference evidence="3" key="1">
    <citation type="submission" date="2022-01" db="EMBL/GenBank/DDBJ databases">
        <title>Antribacter sp. nov., isolated from Guizhou of China.</title>
        <authorList>
            <person name="Chengliang C."/>
            <person name="Ya Z."/>
        </authorList>
    </citation>
    <scope>NUCLEOTIDE SEQUENCE</scope>
    <source>
        <strain evidence="3">KLBMP 9083</strain>
    </source>
</reference>
<protein>
    <submittedName>
        <fullName evidence="3">SDR family oxidoreductase</fullName>
    </submittedName>
</protein>
<dbReference type="EMBL" id="JAKGSG010000057">
    <property type="protein sequence ID" value="MCF4123275.1"/>
    <property type="molecule type" value="Genomic_DNA"/>
</dbReference>
<dbReference type="PANTHER" id="PTHR44196:SF1">
    <property type="entry name" value="DEHYDROGENASE_REDUCTASE SDR FAMILY MEMBER 7B"/>
    <property type="match status" value="1"/>
</dbReference>
<dbReference type="GO" id="GO:0016491">
    <property type="term" value="F:oxidoreductase activity"/>
    <property type="evidence" value="ECO:0007669"/>
    <property type="project" value="UniProtKB-KW"/>
</dbReference>
<dbReference type="PROSITE" id="PS00061">
    <property type="entry name" value="ADH_SHORT"/>
    <property type="match status" value="1"/>
</dbReference>
<sequence length="283" mass="29088">MPDNSTVPAARTALVTGASRGIGRAVALGLARAGLDVALLARDEARLAEVADEIRALGRAAVVLTADVTSPQEVSAAVGRAEAELGSIDLLVNNAGRVEAEGPLWEADPDEWWGVIETNVRGPFLLSRAVVPGMIARGGGRVVELASGASTHDMAVASAYNASKTALLRLGAHLHDAGYGLGLRSFEVAPGVVATDMTAGMHMHAGRAEWTPVERTVDMVAAVARGDLDACSGWYIRVTHDTPESLLALARAAGGQGASATARRLRVLPAGVADPLAADLTGR</sequence>
<accession>A0AA41QIB5</accession>
<keyword evidence="4" id="KW-1185">Reference proteome</keyword>
<name>A0AA41QIB5_9MICO</name>